<dbReference type="EC" id="3.6.4.13" evidence="2"/>
<dbReference type="GO" id="GO:0005524">
    <property type="term" value="F:ATP binding"/>
    <property type="evidence" value="ECO:0007669"/>
    <property type="project" value="UniProtKB-KW"/>
</dbReference>
<dbReference type="KEGG" id="hro:HELRODRAFT_112898"/>
<organism evidence="14 15">
    <name type="scientific">Helobdella robusta</name>
    <name type="common">Californian leech</name>
    <dbReference type="NCBI Taxonomy" id="6412"/>
    <lineage>
        <taxon>Eukaryota</taxon>
        <taxon>Metazoa</taxon>
        <taxon>Spiralia</taxon>
        <taxon>Lophotrochozoa</taxon>
        <taxon>Annelida</taxon>
        <taxon>Clitellata</taxon>
        <taxon>Hirudinea</taxon>
        <taxon>Rhynchobdellida</taxon>
        <taxon>Glossiphoniidae</taxon>
        <taxon>Helobdella</taxon>
    </lineage>
</organism>
<dbReference type="CTD" id="20195383"/>
<dbReference type="InterPro" id="IPR014001">
    <property type="entry name" value="Helicase_ATP-bd"/>
</dbReference>
<dbReference type="SMART" id="SM00490">
    <property type="entry name" value="HELICc"/>
    <property type="match status" value="1"/>
</dbReference>
<protein>
    <recommendedName>
        <fullName evidence="2">RNA helicase</fullName>
        <ecNumber evidence="2">3.6.4.13</ecNumber>
    </recommendedName>
</protein>
<evidence type="ECO:0000259" key="11">
    <source>
        <dbReference type="PROSITE" id="PS51194"/>
    </source>
</evidence>
<evidence type="ECO:0000256" key="6">
    <source>
        <dbReference type="ARBA" id="ARBA00022840"/>
    </source>
</evidence>
<reference evidence="13 15" key="2">
    <citation type="journal article" date="2013" name="Nature">
        <title>Insights into bilaterian evolution from three spiralian genomes.</title>
        <authorList>
            <person name="Simakov O."/>
            <person name="Marletaz F."/>
            <person name="Cho S.J."/>
            <person name="Edsinger-Gonzales E."/>
            <person name="Havlak P."/>
            <person name="Hellsten U."/>
            <person name="Kuo D.H."/>
            <person name="Larsson T."/>
            <person name="Lv J."/>
            <person name="Arendt D."/>
            <person name="Savage R."/>
            <person name="Osoegawa K."/>
            <person name="de Jong P."/>
            <person name="Grimwood J."/>
            <person name="Chapman J.A."/>
            <person name="Shapiro H."/>
            <person name="Aerts A."/>
            <person name="Otillar R.P."/>
            <person name="Terry A.Y."/>
            <person name="Boore J.L."/>
            <person name="Grigoriev I.V."/>
            <person name="Lindberg D.R."/>
            <person name="Seaver E.C."/>
            <person name="Weisblat D.A."/>
            <person name="Putnam N.H."/>
            <person name="Rokhsar D.S."/>
        </authorList>
    </citation>
    <scope>NUCLEOTIDE SEQUENCE</scope>
</reference>
<dbReference type="GeneID" id="20195383"/>
<dbReference type="EnsemblMetazoa" id="HelroT112898">
    <property type="protein sequence ID" value="HelroP112898"/>
    <property type="gene ID" value="HelroG112898"/>
</dbReference>
<keyword evidence="5" id="KW-0347">Helicase</keyword>
<dbReference type="GO" id="GO:0006406">
    <property type="term" value="P:mRNA export from nucleus"/>
    <property type="evidence" value="ECO:0000318"/>
    <property type="project" value="GO_Central"/>
</dbReference>
<accession>T1EFN1</accession>
<dbReference type="GO" id="GO:0000398">
    <property type="term" value="P:mRNA splicing, via spliceosome"/>
    <property type="evidence" value="ECO:0000318"/>
    <property type="project" value="GO_Central"/>
</dbReference>
<dbReference type="AlphaFoldDB" id="T1EFN1"/>
<evidence type="ECO:0000313" key="15">
    <source>
        <dbReference type="Proteomes" id="UP000015101"/>
    </source>
</evidence>
<feature type="domain" description="Helicase C-terminal" evidence="11">
    <location>
        <begin position="248"/>
        <end position="409"/>
    </location>
</feature>
<dbReference type="CDD" id="cd18787">
    <property type="entry name" value="SF2_C_DEAD"/>
    <property type="match status" value="1"/>
</dbReference>
<dbReference type="FunFam" id="3.40.50.300:FF:000111">
    <property type="entry name" value="DEAD-box ATP-dependent RNA helicase"/>
    <property type="match status" value="1"/>
</dbReference>
<reference evidence="15" key="1">
    <citation type="submission" date="2012-12" db="EMBL/GenBank/DDBJ databases">
        <authorList>
            <person name="Hellsten U."/>
            <person name="Grimwood J."/>
            <person name="Chapman J.A."/>
            <person name="Shapiro H."/>
            <person name="Aerts A."/>
            <person name="Otillar R.P."/>
            <person name="Terry A.Y."/>
            <person name="Boore J.L."/>
            <person name="Simakov O."/>
            <person name="Marletaz F."/>
            <person name="Cho S.-J."/>
            <person name="Edsinger-Gonzales E."/>
            <person name="Havlak P."/>
            <person name="Kuo D.-H."/>
            <person name="Larsson T."/>
            <person name="Lv J."/>
            <person name="Arendt D."/>
            <person name="Savage R."/>
            <person name="Osoegawa K."/>
            <person name="de Jong P."/>
            <person name="Lindberg D.R."/>
            <person name="Seaver E.C."/>
            <person name="Weisblat D.A."/>
            <person name="Putnam N.H."/>
            <person name="Grigoriev I.V."/>
            <person name="Rokhsar D.S."/>
        </authorList>
    </citation>
    <scope>NUCLEOTIDE SEQUENCE</scope>
</reference>
<keyword evidence="7" id="KW-0539">Nucleus</keyword>
<dbReference type="EMBL" id="KB096830">
    <property type="protein sequence ID" value="ESO01133.1"/>
    <property type="molecule type" value="Genomic_DNA"/>
</dbReference>
<evidence type="ECO:0000259" key="12">
    <source>
        <dbReference type="PROSITE" id="PS51195"/>
    </source>
</evidence>
<dbReference type="PROSITE" id="PS51195">
    <property type="entry name" value="Q_MOTIF"/>
    <property type="match status" value="1"/>
</dbReference>
<dbReference type="SUPFAM" id="SSF52540">
    <property type="entry name" value="P-loop containing nucleoside triphosphate hydrolases"/>
    <property type="match status" value="1"/>
</dbReference>
<dbReference type="Pfam" id="PF00271">
    <property type="entry name" value="Helicase_C"/>
    <property type="match status" value="1"/>
</dbReference>
<dbReference type="eggNOG" id="KOG0329">
    <property type="taxonomic scope" value="Eukaryota"/>
</dbReference>
<dbReference type="InterPro" id="IPR014014">
    <property type="entry name" value="RNA_helicase_DEAD_Q_motif"/>
</dbReference>
<feature type="short sequence motif" description="Q motif" evidence="9">
    <location>
        <begin position="42"/>
        <end position="70"/>
    </location>
</feature>
<dbReference type="STRING" id="6412.T1EFN1"/>
<proteinExistence type="inferred from homology"/>
<dbReference type="Gene3D" id="3.40.50.300">
    <property type="entry name" value="P-loop containing nucleotide triphosphate hydrolases"/>
    <property type="match status" value="2"/>
</dbReference>
<feature type="domain" description="DEAD-box RNA helicase Q" evidence="12">
    <location>
        <begin position="42"/>
        <end position="70"/>
    </location>
</feature>
<evidence type="ECO:0000313" key="14">
    <source>
        <dbReference type="EnsemblMetazoa" id="HelroP112898"/>
    </source>
</evidence>
<reference evidence="14" key="3">
    <citation type="submission" date="2015-06" db="UniProtKB">
        <authorList>
            <consortium name="EnsemblMetazoa"/>
        </authorList>
    </citation>
    <scope>IDENTIFICATION</scope>
</reference>
<dbReference type="PROSITE" id="PS51194">
    <property type="entry name" value="HELICASE_CTER"/>
    <property type="match status" value="1"/>
</dbReference>
<dbReference type="FunCoup" id="T1EFN1">
    <property type="interactions" value="2079"/>
</dbReference>
<evidence type="ECO:0000256" key="4">
    <source>
        <dbReference type="ARBA" id="ARBA00022801"/>
    </source>
</evidence>
<dbReference type="OrthoDB" id="196131at2759"/>
<comment type="similarity">
    <text evidence="8">Belongs to the DEAD box helicase family. DECD subfamily.</text>
</comment>
<keyword evidence="6" id="KW-0067">ATP-binding</keyword>
<dbReference type="EMBL" id="AMQM01005157">
    <property type="status" value="NOT_ANNOTATED_CDS"/>
    <property type="molecule type" value="Genomic_DNA"/>
</dbReference>
<dbReference type="InterPro" id="IPR001650">
    <property type="entry name" value="Helicase_C-like"/>
</dbReference>
<dbReference type="InterPro" id="IPR027417">
    <property type="entry name" value="P-loop_NTPase"/>
</dbReference>
<dbReference type="HOGENOM" id="CLU_003041_1_0_1"/>
<dbReference type="GO" id="GO:0003729">
    <property type="term" value="F:mRNA binding"/>
    <property type="evidence" value="ECO:0000318"/>
    <property type="project" value="GO_Central"/>
</dbReference>
<dbReference type="Pfam" id="PF00270">
    <property type="entry name" value="DEAD"/>
    <property type="match status" value="1"/>
</dbReference>
<dbReference type="GO" id="GO:0003724">
    <property type="term" value="F:RNA helicase activity"/>
    <property type="evidence" value="ECO:0000318"/>
    <property type="project" value="GO_Central"/>
</dbReference>
<keyword evidence="4" id="KW-0378">Hydrolase</keyword>
<evidence type="ECO:0000259" key="10">
    <source>
        <dbReference type="PROSITE" id="PS51192"/>
    </source>
</evidence>
<evidence type="ECO:0000256" key="2">
    <source>
        <dbReference type="ARBA" id="ARBA00012552"/>
    </source>
</evidence>
<evidence type="ECO:0000256" key="8">
    <source>
        <dbReference type="ARBA" id="ARBA00038213"/>
    </source>
</evidence>
<comment type="subcellular location">
    <subcellularLocation>
        <location evidence="1">Nucleus</location>
    </subcellularLocation>
</comment>
<feature type="domain" description="Helicase ATP-binding" evidence="10">
    <location>
        <begin position="73"/>
        <end position="236"/>
    </location>
</feature>
<dbReference type="PROSITE" id="PS51192">
    <property type="entry name" value="HELICASE_ATP_BIND_1"/>
    <property type="match status" value="1"/>
</dbReference>
<evidence type="ECO:0000313" key="13">
    <source>
        <dbReference type="EMBL" id="ESO01133.1"/>
    </source>
</evidence>
<name>T1EFN1_HELRO</name>
<gene>
    <name evidence="14" type="primary">20195383</name>
    <name evidence="13" type="ORF">HELRODRAFT_112898</name>
</gene>
<dbReference type="InterPro" id="IPR011545">
    <property type="entry name" value="DEAD/DEAH_box_helicase_dom"/>
</dbReference>
<evidence type="ECO:0000256" key="7">
    <source>
        <dbReference type="ARBA" id="ARBA00023242"/>
    </source>
</evidence>
<sequence length="415" mass="47949">MADNMDDLLDYEENEDVDAVEERNGVSQKKDVKGTYVSIHSSGFRDFLLKPELLRAIVDCGFEHPSEVQHECIPQAILGLDVVCQAKSGMGKTAVFVLATLQQLEIVDKQVSVLVMCHTRELAFQISKEYERFSKYMNGVKIADEATWKKTVPQMLFGTLGRILLLVREKTWNLKHLKHFILDECDKMLDQLDMRRDIQEIFKSTPHEKQVMMFSATLGKDIRPVCKKFMQDPMEVYVDDDSKLTLHGLQQHYVKLKDNEKNRKLFELLDALEFNQVIIFVKSIQRCVALSQLLVEQNFPAIAIHKAMSQDDRLSRYQQFKDFQSRILVATNLFGRGMDIERVNIVFNYDMPENSDTYLHRVARAGRFGTKGLAVTFVSDETDAKVLNEVQERFEVNITELPDVIDHTTYIENNH</sequence>
<dbReference type="CDD" id="cd17950">
    <property type="entry name" value="DEADc_DDX39"/>
    <property type="match status" value="1"/>
</dbReference>
<dbReference type="Proteomes" id="UP000015101">
    <property type="component" value="Unassembled WGS sequence"/>
</dbReference>
<evidence type="ECO:0000256" key="1">
    <source>
        <dbReference type="ARBA" id="ARBA00004123"/>
    </source>
</evidence>
<keyword evidence="15" id="KW-1185">Reference proteome</keyword>
<dbReference type="SMART" id="SM00487">
    <property type="entry name" value="DEXDc"/>
    <property type="match status" value="1"/>
</dbReference>
<dbReference type="GO" id="GO:0016787">
    <property type="term" value="F:hydrolase activity"/>
    <property type="evidence" value="ECO:0007669"/>
    <property type="project" value="UniProtKB-KW"/>
</dbReference>
<keyword evidence="3" id="KW-0547">Nucleotide-binding</keyword>
<dbReference type="RefSeq" id="XP_009020845.1">
    <property type="nucleotide sequence ID" value="XM_009022597.1"/>
</dbReference>
<dbReference type="OMA" id="RSKNWQQ"/>
<dbReference type="FunFam" id="3.40.50.300:FF:000168">
    <property type="entry name" value="DEAD-box ATP-dependent RNA helicase 56-like"/>
    <property type="match status" value="1"/>
</dbReference>
<evidence type="ECO:0000256" key="9">
    <source>
        <dbReference type="PROSITE-ProRule" id="PRU00552"/>
    </source>
</evidence>
<evidence type="ECO:0000256" key="5">
    <source>
        <dbReference type="ARBA" id="ARBA00022806"/>
    </source>
</evidence>
<dbReference type="GO" id="GO:0005634">
    <property type="term" value="C:nucleus"/>
    <property type="evidence" value="ECO:0007669"/>
    <property type="project" value="UniProtKB-SubCell"/>
</dbReference>
<dbReference type="PANTHER" id="PTHR47958">
    <property type="entry name" value="ATP-DEPENDENT RNA HELICASE DBP3"/>
    <property type="match status" value="1"/>
</dbReference>
<dbReference type="InParanoid" id="T1EFN1"/>
<evidence type="ECO:0000256" key="3">
    <source>
        <dbReference type="ARBA" id="ARBA00022741"/>
    </source>
</evidence>